<dbReference type="Gene3D" id="6.20.330.10">
    <property type="match status" value="1"/>
</dbReference>
<keyword evidence="8" id="KW-1185">Reference proteome</keyword>
<accession>A0ABV9LUR5</accession>
<reference evidence="8" key="1">
    <citation type="journal article" date="2019" name="Int. J. Syst. Evol. Microbiol.">
        <title>The Global Catalogue of Microorganisms (GCM) 10K type strain sequencing project: providing services to taxonomists for standard genome sequencing and annotation.</title>
        <authorList>
            <consortium name="The Broad Institute Genomics Platform"/>
            <consortium name="The Broad Institute Genome Sequencing Center for Infectious Disease"/>
            <person name="Wu L."/>
            <person name="Ma J."/>
        </authorList>
    </citation>
    <scope>NUCLEOTIDE SEQUENCE [LARGE SCALE GENOMIC DNA]</scope>
    <source>
        <strain evidence="8">KACC 12507</strain>
    </source>
</reference>
<evidence type="ECO:0000256" key="1">
    <source>
        <dbReference type="ARBA" id="ARBA00008683"/>
    </source>
</evidence>
<evidence type="ECO:0000313" key="8">
    <source>
        <dbReference type="Proteomes" id="UP001595897"/>
    </source>
</evidence>
<gene>
    <name evidence="7" type="ORF">ACFO4O_04320</name>
</gene>
<dbReference type="EMBL" id="JBHSGU010000002">
    <property type="protein sequence ID" value="MFC4699383.1"/>
    <property type="molecule type" value="Genomic_DNA"/>
</dbReference>
<evidence type="ECO:0000313" key="7">
    <source>
        <dbReference type="EMBL" id="MFC4699383.1"/>
    </source>
</evidence>
<dbReference type="PANTHER" id="PTHR33209">
    <property type="entry name" value="PROTEASE 4"/>
    <property type="match status" value="1"/>
</dbReference>
<dbReference type="SUPFAM" id="SSF52096">
    <property type="entry name" value="ClpP/crotonase"/>
    <property type="match status" value="1"/>
</dbReference>
<feature type="domain" description="Peptidase S49" evidence="6">
    <location>
        <begin position="156"/>
        <end position="299"/>
    </location>
</feature>
<comment type="similarity">
    <text evidence="1">Belongs to the peptidase S49 family.</text>
</comment>
<feature type="compositionally biased region" description="Polar residues" evidence="5">
    <location>
        <begin position="313"/>
        <end position="326"/>
    </location>
</feature>
<organism evidence="7 8">
    <name type="scientific">Glaciecola siphonariae</name>
    <dbReference type="NCBI Taxonomy" id="521012"/>
    <lineage>
        <taxon>Bacteria</taxon>
        <taxon>Pseudomonadati</taxon>
        <taxon>Pseudomonadota</taxon>
        <taxon>Gammaproteobacteria</taxon>
        <taxon>Alteromonadales</taxon>
        <taxon>Alteromonadaceae</taxon>
        <taxon>Glaciecola</taxon>
    </lineage>
</organism>
<keyword evidence="4" id="KW-0720">Serine protease</keyword>
<dbReference type="Gene3D" id="3.90.226.10">
    <property type="entry name" value="2-enoyl-CoA Hydratase, Chain A, domain 1"/>
    <property type="match status" value="1"/>
</dbReference>
<evidence type="ECO:0000256" key="3">
    <source>
        <dbReference type="ARBA" id="ARBA00022801"/>
    </source>
</evidence>
<dbReference type="Pfam" id="PF01343">
    <property type="entry name" value="Peptidase_S49"/>
    <property type="match status" value="1"/>
</dbReference>
<dbReference type="InterPro" id="IPR002142">
    <property type="entry name" value="Peptidase_S49"/>
</dbReference>
<dbReference type="RefSeq" id="WP_382406131.1">
    <property type="nucleotide sequence ID" value="NZ_JBHSGU010000002.1"/>
</dbReference>
<feature type="region of interest" description="Disordered" evidence="5">
    <location>
        <begin position="313"/>
        <end position="353"/>
    </location>
</feature>
<comment type="caution">
    <text evidence="7">The sequence shown here is derived from an EMBL/GenBank/DDBJ whole genome shotgun (WGS) entry which is preliminary data.</text>
</comment>
<protein>
    <submittedName>
        <fullName evidence="7">S49 family peptidase</fullName>
        <ecNumber evidence="7">3.4.21.-</ecNumber>
    </submittedName>
</protein>
<evidence type="ECO:0000256" key="4">
    <source>
        <dbReference type="ARBA" id="ARBA00022825"/>
    </source>
</evidence>
<keyword evidence="2" id="KW-0645">Protease</keyword>
<proteinExistence type="inferred from homology"/>
<evidence type="ECO:0000256" key="5">
    <source>
        <dbReference type="SAM" id="MobiDB-lite"/>
    </source>
</evidence>
<dbReference type="PANTHER" id="PTHR33209:SF1">
    <property type="entry name" value="PEPTIDASE S49 DOMAIN-CONTAINING PROTEIN"/>
    <property type="match status" value="1"/>
</dbReference>
<evidence type="ECO:0000256" key="2">
    <source>
        <dbReference type="ARBA" id="ARBA00022670"/>
    </source>
</evidence>
<feature type="compositionally biased region" description="Basic and acidic residues" evidence="5">
    <location>
        <begin position="340"/>
        <end position="353"/>
    </location>
</feature>
<dbReference type="EC" id="3.4.21.-" evidence="7"/>
<dbReference type="CDD" id="cd07022">
    <property type="entry name" value="S49_Sppa_36K_type"/>
    <property type="match status" value="1"/>
</dbReference>
<dbReference type="InterPro" id="IPR029045">
    <property type="entry name" value="ClpP/crotonase-like_dom_sf"/>
</dbReference>
<evidence type="ECO:0000259" key="6">
    <source>
        <dbReference type="Pfam" id="PF01343"/>
    </source>
</evidence>
<dbReference type="Proteomes" id="UP001595897">
    <property type="component" value="Unassembled WGS sequence"/>
</dbReference>
<dbReference type="GO" id="GO:0016787">
    <property type="term" value="F:hydrolase activity"/>
    <property type="evidence" value="ECO:0007669"/>
    <property type="project" value="UniProtKB-KW"/>
</dbReference>
<dbReference type="InterPro" id="IPR033855">
    <property type="entry name" value="Protein_C"/>
</dbReference>
<keyword evidence="3 7" id="KW-0378">Hydrolase</keyword>
<sequence length="441" mass="47776">MKQQERPRKAVFYWMIENFENKMLAMEPKAATTMINSLAKSKNVSLKLFNEGGQIENIDKPRIVQGLHSYYGADNSYSSKPFLFVDGIAIVPVNGALIHRLGYVGSYYSGYDAIVNMFDAANNDADVKGILLLVNSPGGTVAGCFDACDHMYEAKGAKPVWSLYDDMACSGAMCIGSIADRRFTTQTAISGSIGVVQIHASYENMLDEVGMKVTLIYAGENKVDGNPYKNLPQEVYDEFKGQCDALRVQFAEKVSRNIGIPLEDVLATEAKTYTGQEAVDAGLADEVVNSNNIIQIFKQSLSELGSDNNRSVTMSDLQPSVTSESAITEPDAQVTQTDDSQSHEVERESEQQRCESIITSPEASGKSKLANHLAFKTNMSAQDAIATLQASASETDVNASVNPLDSAMAATEQPNIAAMGEDQEVSEAQQIVGAYKQVVGE</sequence>
<name>A0ABV9LUR5_9ALTE</name>